<dbReference type="EMBL" id="GBRH01206748">
    <property type="protein sequence ID" value="JAD91147.1"/>
    <property type="molecule type" value="Transcribed_RNA"/>
</dbReference>
<accession>A0A0A9E5B7</accession>
<reference evidence="1" key="1">
    <citation type="submission" date="2014-09" db="EMBL/GenBank/DDBJ databases">
        <authorList>
            <person name="Magalhaes I.L.F."/>
            <person name="Oliveira U."/>
            <person name="Santos F.R."/>
            <person name="Vidigal T.H.D.A."/>
            <person name="Brescovit A.D."/>
            <person name="Santos A.J."/>
        </authorList>
    </citation>
    <scope>NUCLEOTIDE SEQUENCE</scope>
    <source>
        <tissue evidence="1">Shoot tissue taken approximately 20 cm above the soil surface</tissue>
    </source>
</reference>
<name>A0A0A9E5B7_ARUDO</name>
<protein>
    <submittedName>
        <fullName evidence="1">Uncharacterized protein</fullName>
    </submittedName>
</protein>
<evidence type="ECO:0000313" key="1">
    <source>
        <dbReference type="EMBL" id="JAD91147.1"/>
    </source>
</evidence>
<reference evidence="1" key="2">
    <citation type="journal article" date="2015" name="Data Brief">
        <title>Shoot transcriptome of the giant reed, Arundo donax.</title>
        <authorList>
            <person name="Barrero R.A."/>
            <person name="Guerrero F.D."/>
            <person name="Moolhuijzen P."/>
            <person name="Goolsby J.A."/>
            <person name="Tidwell J."/>
            <person name="Bellgard S.E."/>
            <person name="Bellgard M.I."/>
        </authorList>
    </citation>
    <scope>NUCLEOTIDE SEQUENCE</scope>
    <source>
        <tissue evidence="1">Shoot tissue taken approximately 20 cm above the soil surface</tissue>
    </source>
</reference>
<sequence>MYTFSGWIDLCATVLDLLALLH</sequence>
<dbReference type="AlphaFoldDB" id="A0A0A9E5B7"/>
<organism evidence="1">
    <name type="scientific">Arundo donax</name>
    <name type="common">Giant reed</name>
    <name type="synonym">Donax arundinaceus</name>
    <dbReference type="NCBI Taxonomy" id="35708"/>
    <lineage>
        <taxon>Eukaryota</taxon>
        <taxon>Viridiplantae</taxon>
        <taxon>Streptophyta</taxon>
        <taxon>Embryophyta</taxon>
        <taxon>Tracheophyta</taxon>
        <taxon>Spermatophyta</taxon>
        <taxon>Magnoliopsida</taxon>
        <taxon>Liliopsida</taxon>
        <taxon>Poales</taxon>
        <taxon>Poaceae</taxon>
        <taxon>PACMAD clade</taxon>
        <taxon>Arundinoideae</taxon>
        <taxon>Arundineae</taxon>
        <taxon>Arundo</taxon>
    </lineage>
</organism>
<proteinExistence type="predicted"/>